<feature type="non-terminal residue" evidence="1">
    <location>
        <position position="1"/>
    </location>
</feature>
<evidence type="ECO:0000313" key="3">
    <source>
        <dbReference type="Proteomes" id="UP000011087"/>
    </source>
</evidence>
<proteinExistence type="predicted"/>
<name>L1IDK0_GUITC</name>
<reference evidence="3" key="2">
    <citation type="submission" date="2012-11" db="EMBL/GenBank/DDBJ databases">
        <authorList>
            <person name="Kuo A."/>
            <person name="Curtis B.A."/>
            <person name="Tanifuji G."/>
            <person name="Burki F."/>
            <person name="Gruber A."/>
            <person name="Irimia M."/>
            <person name="Maruyama S."/>
            <person name="Arias M.C."/>
            <person name="Ball S.G."/>
            <person name="Gile G.H."/>
            <person name="Hirakawa Y."/>
            <person name="Hopkins J.F."/>
            <person name="Rensing S.A."/>
            <person name="Schmutz J."/>
            <person name="Symeonidi A."/>
            <person name="Elias M."/>
            <person name="Eveleigh R.J."/>
            <person name="Herman E.K."/>
            <person name="Klute M.J."/>
            <person name="Nakayama T."/>
            <person name="Obornik M."/>
            <person name="Reyes-Prieto A."/>
            <person name="Armbrust E.V."/>
            <person name="Aves S.J."/>
            <person name="Beiko R.G."/>
            <person name="Coutinho P."/>
            <person name="Dacks J.B."/>
            <person name="Durnford D.G."/>
            <person name="Fast N.M."/>
            <person name="Green B.R."/>
            <person name="Grisdale C."/>
            <person name="Hempe F."/>
            <person name="Henrissat B."/>
            <person name="Hoppner M.P."/>
            <person name="Ishida K.-I."/>
            <person name="Kim E."/>
            <person name="Koreny L."/>
            <person name="Kroth P.G."/>
            <person name="Liu Y."/>
            <person name="Malik S.-B."/>
            <person name="Maier U.G."/>
            <person name="McRose D."/>
            <person name="Mock T."/>
            <person name="Neilson J.A."/>
            <person name="Onodera N.T."/>
            <person name="Poole A.M."/>
            <person name="Pritham E.J."/>
            <person name="Richards T.A."/>
            <person name="Rocap G."/>
            <person name="Roy S.W."/>
            <person name="Sarai C."/>
            <person name="Schaack S."/>
            <person name="Shirato S."/>
            <person name="Slamovits C.H."/>
            <person name="Spencer D.F."/>
            <person name="Suzuki S."/>
            <person name="Worden A.Z."/>
            <person name="Zauner S."/>
            <person name="Barry K."/>
            <person name="Bell C."/>
            <person name="Bharti A.K."/>
            <person name="Crow J.A."/>
            <person name="Grimwood J."/>
            <person name="Kramer R."/>
            <person name="Lindquist E."/>
            <person name="Lucas S."/>
            <person name="Salamov A."/>
            <person name="McFadden G.I."/>
            <person name="Lane C.E."/>
            <person name="Keeling P.J."/>
            <person name="Gray M.W."/>
            <person name="Grigoriev I.V."/>
            <person name="Archibald J.M."/>
        </authorList>
    </citation>
    <scope>NUCLEOTIDE SEQUENCE</scope>
    <source>
        <strain evidence="3">CCMP2712</strain>
    </source>
</reference>
<dbReference type="OrthoDB" id="49248at2759"/>
<dbReference type="EnsemblProtists" id="EKX34187">
    <property type="protein sequence ID" value="EKX34187"/>
    <property type="gene ID" value="GUITHDRAFT_155811"/>
</dbReference>
<keyword evidence="3" id="KW-1185">Reference proteome</keyword>
<dbReference type="PaxDb" id="55529-EKX34187"/>
<dbReference type="AlphaFoldDB" id="L1IDK0"/>
<dbReference type="HOGENOM" id="CLU_2765752_0_0_1"/>
<protein>
    <submittedName>
        <fullName evidence="1 2">Uncharacterized protein</fullName>
    </submittedName>
</protein>
<accession>L1IDK0</accession>
<evidence type="ECO:0000313" key="2">
    <source>
        <dbReference type="EnsemblProtists" id="EKX34187"/>
    </source>
</evidence>
<reference evidence="1 3" key="1">
    <citation type="journal article" date="2012" name="Nature">
        <title>Algal genomes reveal evolutionary mosaicism and the fate of nucleomorphs.</title>
        <authorList>
            <consortium name="DOE Joint Genome Institute"/>
            <person name="Curtis B.A."/>
            <person name="Tanifuji G."/>
            <person name="Burki F."/>
            <person name="Gruber A."/>
            <person name="Irimia M."/>
            <person name="Maruyama S."/>
            <person name="Arias M.C."/>
            <person name="Ball S.G."/>
            <person name="Gile G.H."/>
            <person name="Hirakawa Y."/>
            <person name="Hopkins J.F."/>
            <person name="Kuo A."/>
            <person name="Rensing S.A."/>
            <person name="Schmutz J."/>
            <person name="Symeonidi A."/>
            <person name="Elias M."/>
            <person name="Eveleigh R.J."/>
            <person name="Herman E.K."/>
            <person name="Klute M.J."/>
            <person name="Nakayama T."/>
            <person name="Obornik M."/>
            <person name="Reyes-Prieto A."/>
            <person name="Armbrust E.V."/>
            <person name="Aves S.J."/>
            <person name="Beiko R.G."/>
            <person name="Coutinho P."/>
            <person name="Dacks J.B."/>
            <person name="Durnford D.G."/>
            <person name="Fast N.M."/>
            <person name="Green B.R."/>
            <person name="Grisdale C.J."/>
            <person name="Hempel F."/>
            <person name="Henrissat B."/>
            <person name="Hoppner M.P."/>
            <person name="Ishida K."/>
            <person name="Kim E."/>
            <person name="Koreny L."/>
            <person name="Kroth P.G."/>
            <person name="Liu Y."/>
            <person name="Malik S.B."/>
            <person name="Maier U.G."/>
            <person name="McRose D."/>
            <person name="Mock T."/>
            <person name="Neilson J.A."/>
            <person name="Onodera N.T."/>
            <person name="Poole A.M."/>
            <person name="Pritham E.J."/>
            <person name="Richards T.A."/>
            <person name="Rocap G."/>
            <person name="Roy S.W."/>
            <person name="Sarai C."/>
            <person name="Schaack S."/>
            <person name="Shirato S."/>
            <person name="Slamovits C.H."/>
            <person name="Spencer D.F."/>
            <person name="Suzuki S."/>
            <person name="Worden A.Z."/>
            <person name="Zauner S."/>
            <person name="Barry K."/>
            <person name="Bell C."/>
            <person name="Bharti A.K."/>
            <person name="Crow J.A."/>
            <person name="Grimwood J."/>
            <person name="Kramer R."/>
            <person name="Lindquist E."/>
            <person name="Lucas S."/>
            <person name="Salamov A."/>
            <person name="McFadden G.I."/>
            <person name="Lane C.E."/>
            <person name="Keeling P.J."/>
            <person name="Gray M.W."/>
            <person name="Grigoriev I.V."/>
            <person name="Archibald J.M."/>
        </authorList>
    </citation>
    <scope>NUCLEOTIDE SEQUENCE</scope>
    <source>
        <strain evidence="1 3">CCMP2712</strain>
    </source>
</reference>
<dbReference type="GeneID" id="17290924"/>
<organism evidence="1">
    <name type="scientific">Guillardia theta (strain CCMP2712)</name>
    <name type="common">Cryptophyte</name>
    <dbReference type="NCBI Taxonomy" id="905079"/>
    <lineage>
        <taxon>Eukaryota</taxon>
        <taxon>Cryptophyceae</taxon>
        <taxon>Pyrenomonadales</taxon>
        <taxon>Geminigeraceae</taxon>
        <taxon>Guillardia</taxon>
    </lineage>
</organism>
<evidence type="ECO:0000313" key="1">
    <source>
        <dbReference type="EMBL" id="EKX34187.1"/>
    </source>
</evidence>
<dbReference type="KEGG" id="gtt:GUITHDRAFT_155811"/>
<dbReference type="Proteomes" id="UP000011087">
    <property type="component" value="Unassembled WGS sequence"/>
</dbReference>
<dbReference type="RefSeq" id="XP_005821167.1">
    <property type="nucleotide sequence ID" value="XM_005821110.1"/>
</dbReference>
<reference evidence="2" key="3">
    <citation type="submission" date="2016-03" db="UniProtKB">
        <authorList>
            <consortium name="EnsemblProtists"/>
        </authorList>
    </citation>
    <scope>IDENTIFICATION</scope>
</reference>
<gene>
    <name evidence="1" type="ORF">GUITHDRAFT_155811</name>
</gene>
<sequence length="70" mass="8423">MSPRAAEFVKRLRRFQMRVADPATRRDLNRRLAKKNSEADVTFQYYEQRPQLANYTIQSEISRMEYQVVP</sequence>
<dbReference type="EMBL" id="JH993116">
    <property type="protein sequence ID" value="EKX34187.1"/>
    <property type="molecule type" value="Genomic_DNA"/>
</dbReference>